<dbReference type="AlphaFoldDB" id="A0A0C3DL44"/>
<evidence type="ECO:0000313" key="2">
    <source>
        <dbReference type="EMBL" id="KIM56791.1"/>
    </source>
</evidence>
<feature type="coiled-coil region" evidence="1">
    <location>
        <begin position="35"/>
        <end position="76"/>
    </location>
</feature>
<dbReference type="Proteomes" id="UP000053989">
    <property type="component" value="Unassembled WGS sequence"/>
</dbReference>
<keyword evidence="1" id="KW-0175">Coiled coil</keyword>
<reference evidence="3" key="2">
    <citation type="submission" date="2015-01" db="EMBL/GenBank/DDBJ databases">
        <title>Evolutionary Origins and Diversification of the Mycorrhizal Mutualists.</title>
        <authorList>
            <consortium name="DOE Joint Genome Institute"/>
            <consortium name="Mycorrhizal Genomics Consortium"/>
            <person name="Kohler A."/>
            <person name="Kuo A."/>
            <person name="Nagy L.G."/>
            <person name="Floudas D."/>
            <person name="Copeland A."/>
            <person name="Barry K.W."/>
            <person name="Cichocki N."/>
            <person name="Veneault-Fourrey C."/>
            <person name="LaButti K."/>
            <person name="Lindquist E.A."/>
            <person name="Lipzen A."/>
            <person name="Lundell T."/>
            <person name="Morin E."/>
            <person name="Murat C."/>
            <person name="Riley R."/>
            <person name="Ohm R."/>
            <person name="Sun H."/>
            <person name="Tunlid A."/>
            <person name="Henrissat B."/>
            <person name="Grigoriev I.V."/>
            <person name="Hibbett D.S."/>
            <person name="Martin F."/>
        </authorList>
    </citation>
    <scope>NUCLEOTIDE SEQUENCE [LARGE SCALE GENOMIC DNA]</scope>
    <source>
        <strain evidence="3">Foug A</strain>
    </source>
</reference>
<dbReference type="PANTHER" id="PTHR38926:SF72">
    <property type="entry name" value="IM:7136021-RELATED"/>
    <property type="match status" value="1"/>
</dbReference>
<protein>
    <submittedName>
        <fullName evidence="2">Uncharacterized protein</fullName>
    </submittedName>
</protein>
<organism evidence="2 3">
    <name type="scientific">Scleroderma citrinum Foug A</name>
    <dbReference type="NCBI Taxonomy" id="1036808"/>
    <lineage>
        <taxon>Eukaryota</taxon>
        <taxon>Fungi</taxon>
        <taxon>Dikarya</taxon>
        <taxon>Basidiomycota</taxon>
        <taxon>Agaricomycotina</taxon>
        <taxon>Agaricomycetes</taxon>
        <taxon>Agaricomycetidae</taxon>
        <taxon>Boletales</taxon>
        <taxon>Sclerodermatineae</taxon>
        <taxon>Sclerodermataceae</taxon>
        <taxon>Scleroderma</taxon>
    </lineage>
</organism>
<dbReference type="PANTHER" id="PTHR38926">
    <property type="entry name" value="F-BOX DOMAIN CONTAINING PROTEIN, EXPRESSED"/>
    <property type="match status" value="1"/>
</dbReference>
<dbReference type="InParanoid" id="A0A0C3DL44"/>
<dbReference type="HOGENOM" id="CLU_023752_1_0_1"/>
<accession>A0A0C3DL44</accession>
<dbReference type="STRING" id="1036808.A0A0C3DL44"/>
<gene>
    <name evidence="2" type="ORF">SCLCIDRAFT_29315</name>
</gene>
<dbReference type="OrthoDB" id="3137093at2759"/>
<dbReference type="EMBL" id="KN822110">
    <property type="protein sequence ID" value="KIM56791.1"/>
    <property type="molecule type" value="Genomic_DNA"/>
</dbReference>
<sequence length="549" mass="62308">MALGRVWWKFLRDVLGCSEDTRERDVVDYVPIDELAQARAELTQLEEKARGLFKQLLDVRARIATQQAKIDELSRKNLKRSPINHIPTEILVSILDLDVHTHDHPERKEELANVCQSWRDVILRTPCFWSTIYVASDTSSINTHLERSRGTLLDIVIEGVPSSPLPKHHALLPGLDIVMACAHRWRSLLVTASLCFFDDDPEAEGEELLTEFIADRINHLHFPSLKNVTISPLCDVGYLDFLSRAHAPALEYLELNEFMTMHVISNPVAMLKTLKLDFDAGAFIDYPSFWSLVPTQALTKLSLSGETKSFLLQPNSLYFPSLMSLEMVCVTNTGPILNAFVAPNLEQFNYTASEQDNFLSVALSGFRSKFTNVRRLSLARSGRVGILFDGDVVRFCEAFRGVHHVELDGEDWPYLFNLPWIRIEPDPNAHIRYPMDLWTELKSVTFHGLHSRWLEHDRLVAWLVHRRTLGLQQLHMKVTGSHHSKVVHGIDQRSIRLYGRLKENCILELDGFSSMDSSMLGDSSPRGGLTRFLDEIATALVGDVGHGWA</sequence>
<evidence type="ECO:0000256" key="1">
    <source>
        <dbReference type="SAM" id="Coils"/>
    </source>
</evidence>
<name>A0A0C3DL44_9AGAM</name>
<proteinExistence type="predicted"/>
<evidence type="ECO:0000313" key="3">
    <source>
        <dbReference type="Proteomes" id="UP000053989"/>
    </source>
</evidence>
<reference evidence="2 3" key="1">
    <citation type="submission" date="2014-04" db="EMBL/GenBank/DDBJ databases">
        <authorList>
            <consortium name="DOE Joint Genome Institute"/>
            <person name="Kuo A."/>
            <person name="Kohler A."/>
            <person name="Nagy L.G."/>
            <person name="Floudas D."/>
            <person name="Copeland A."/>
            <person name="Barry K.W."/>
            <person name="Cichocki N."/>
            <person name="Veneault-Fourrey C."/>
            <person name="LaButti K."/>
            <person name="Lindquist E.A."/>
            <person name="Lipzen A."/>
            <person name="Lundell T."/>
            <person name="Morin E."/>
            <person name="Murat C."/>
            <person name="Sun H."/>
            <person name="Tunlid A."/>
            <person name="Henrissat B."/>
            <person name="Grigoriev I.V."/>
            <person name="Hibbett D.S."/>
            <person name="Martin F."/>
            <person name="Nordberg H.P."/>
            <person name="Cantor M.N."/>
            <person name="Hua S.X."/>
        </authorList>
    </citation>
    <scope>NUCLEOTIDE SEQUENCE [LARGE SCALE GENOMIC DNA]</scope>
    <source>
        <strain evidence="2 3">Foug A</strain>
    </source>
</reference>
<keyword evidence="3" id="KW-1185">Reference proteome</keyword>